<dbReference type="InterPro" id="IPR035482">
    <property type="entry name" value="SIS_PGI_2"/>
</dbReference>
<dbReference type="CDD" id="cd05016">
    <property type="entry name" value="SIS_PGI_2"/>
    <property type="match status" value="1"/>
</dbReference>
<organism evidence="5 6">
    <name type="scientific">Aerococcus christensenii</name>
    <dbReference type="NCBI Taxonomy" id="87541"/>
    <lineage>
        <taxon>Bacteria</taxon>
        <taxon>Bacillati</taxon>
        <taxon>Bacillota</taxon>
        <taxon>Bacilli</taxon>
        <taxon>Lactobacillales</taxon>
        <taxon>Aerococcaceae</taxon>
        <taxon>Aerococcus</taxon>
    </lineage>
</organism>
<dbReference type="PROSITE" id="PS00174">
    <property type="entry name" value="P_GLUCOSE_ISOMERASE_2"/>
    <property type="match status" value="1"/>
</dbReference>
<keyword evidence="4" id="KW-0413">Isomerase</keyword>
<dbReference type="PANTHER" id="PTHR11469">
    <property type="entry name" value="GLUCOSE-6-PHOSPHATE ISOMERASE"/>
    <property type="match status" value="1"/>
</dbReference>
<dbReference type="InterPro" id="IPR001672">
    <property type="entry name" value="G6P_Isomerase"/>
</dbReference>
<dbReference type="GO" id="GO:0006096">
    <property type="term" value="P:glycolytic process"/>
    <property type="evidence" value="ECO:0007669"/>
    <property type="project" value="UniProtKB-UniPathway"/>
</dbReference>
<evidence type="ECO:0000313" key="5">
    <source>
        <dbReference type="EMBL" id="KXB34069.1"/>
    </source>
</evidence>
<comment type="caution">
    <text evidence="5">The sequence shown here is derived from an EMBL/GenBank/DDBJ whole genome shotgun (WGS) entry which is preliminary data.</text>
</comment>
<evidence type="ECO:0000256" key="1">
    <source>
        <dbReference type="ARBA" id="ARBA00011952"/>
    </source>
</evidence>
<dbReference type="SUPFAM" id="SSF53697">
    <property type="entry name" value="SIS domain"/>
    <property type="match status" value="1"/>
</dbReference>
<evidence type="ECO:0000256" key="4">
    <source>
        <dbReference type="ARBA" id="ARBA00023235"/>
    </source>
</evidence>
<dbReference type="PANTHER" id="PTHR11469:SF1">
    <property type="entry name" value="GLUCOSE-6-PHOSPHATE ISOMERASE"/>
    <property type="match status" value="1"/>
</dbReference>
<dbReference type="EMBL" id="LSCQ01000085">
    <property type="protein sequence ID" value="KXB34069.1"/>
    <property type="molecule type" value="Genomic_DNA"/>
</dbReference>
<evidence type="ECO:0000256" key="2">
    <source>
        <dbReference type="ARBA" id="ARBA00022432"/>
    </source>
</evidence>
<evidence type="ECO:0000313" key="6">
    <source>
        <dbReference type="Proteomes" id="UP000070422"/>
    </source>
</evidence>
<gene>
    <name evidence="5" type="ORF">HMPREF3187_01523</name>
</gene>
<dbReference type="InterPro" id="IPR018189">
    <property type="entry name" value="Phosphoglucose_isomerase_CS"/>
</dbReference>
<name>A0A133XT05_9LACT</name>
<dbReference type="GO" id="GO:0048029">
    <property type="term" value="F:monosaccharide binding"/>
    <property type="evidence" value="ECO:0007669"/>
    <property type="project" value="TreeGrafter"/>
</dbReference>
<evidence type="ECO:0000256" key="3">
    <source>
        <dbReference type="ARBA" id="ARBA00023152"/>
    </source>
</evidence>
<dbReference type="EC" id="5.3.1.9" evidence="1"/>
<dbReference type="GO" id="GO:0005829">
    <property type="term" value="C:cytosol"/>
    <property type="evidence" value="ECO:0007669"/>
    <property type="project" value="TreeGrafter"/>
</dbReference>
<dbReference type="AlphaFoldDB" id="A0A133XT05"/>
<feature type="non-terminal residue" evidence="5">
    <location>
        <position position="1"/>
    </location>
</feature>
<reference evidence="5 6" key="1">
    <citation type="submission" date="2016-01" db="EMBL/GenBank/DDBJ databases">
        <authorList>
            <person name="Oliw E.H."/>
        </authorList>
    </citation>
    <scope>NUCLEOTIDE SEQUENCE [LARGE SCALE GENOMIC DNA]</scope>
    <source>
        <strain evidence="5 6">KA00635</strain>
    </source>
</reference>
<dbReference type="PRINTS" id="PR00662">
    <property type="entry name" value="G6PISOMERASE"/>
</dbReference>
<dbReference type="InterPro" id="IPR046348">
    <property type="entry name" value="SIS_dom_sf"/>
</dbReference>
<proteinExistence type="predicted"/>
<accession>A0A133XT05</accession>
<dbReference type="Gene3D" id="3.40.50.10490">
    <property type="entry name" value="Glucose-6-phosphate isomerase like protein, domain 1"/>
    <property type="match status" value="1"/>
</dbReference>
<sequence>WISYNQKSAITVEEWGRLSVKRLPKLTSKLYVGIKYGNDGANVAMSIAVKSTKNRVFIEAIDCRSVRGGNQWILNFLKSASVEKFVNKKAFQGTLLAHTDGNVPNFVVHLDKMDAYHLGHMIYFFEIAVGMSGYLNGVNPFTQPGVEAYKKICLPY</sequence>
<protein>
    <recommendedName>
        <fullName evidence="1">glucose-6-phosphate isomerase</fullName>
        <ecNumber evidence="1">5.3.1.9</ecNumber>
    </recommendedName>
</protein>
<dbReference type="PROSITE" id="PS51463">
    <property type="entry name" value="P_GLUCOSE_ISOMERASE_3"/>
    <property type="match status" value="1"/>
</dbReference>
<dbReference type="UniPathway" id="UPA00109">
    <property type="reaction ID" value="UER00181"/>
</dbReference>
<dbReference type="GO" id="GO:0006094">
    <property type="term" value="P:gluconeogenesis"/>
    <property type="evidence" value="ECO:0007669"/>
    <property type="project" value="UniProtKB-KW"/>
</dbReference>
<dbReference type="GO" id="GO:0051156">
    <property type="term" value="P:glucose 6-phosphate metabolic process"/>
    <property type="evidence" value="ECO:0007669"/>
    <property type="project" value="TreeGrafter"/>
</dbReference>
<dbReference type="PATRIC" id="fig|87541.4.peg.1511"/>
<keyword evidence="3" id="KW-0324">Glycolysis</keyword>
<keyword evidence="2" id="KW-0312">Gluconeogenesis</keyword>
<dbReference type="Proteomes" id="UP000070422">
    <property type="component" value="Unassembled WGS sequence"/>
</dbReference>
<dbReference type="GO" id="GO:0004347">
    <property type="term" value="F:glucose-6-phosphate isomerase activity"/>
    <property type="evidence" value="ECO:0007669"/>
    <property type="project" value="UniProtKB-EC"/>
</dbReference>
<dbReference type="GO" id="GO:0097367">
    <property type="term" value="F:carbohydrate derivative binding"/>
    <property type="evidence" value="ECO:0007669"/>
    <property type="project" value="InterPro"/>
</dbReference>